<dbReference type="Proteomes" id="UP000050640">
    <property type="component" value="Unplaced"/>
</dbReference>
<evidence type="ECO:0000313" key="3">
    <source>
        <dbReference type="WBParaSite" id="EEL_0000631701-mRNA-1"/>
    </source>
</evidence>
<sequence length="128" mass="14804">MGQSIISGNFNILNTGFRNGNANTAFGINDEFSAVENGLYCVIQDGRIYVNGRYTRNMQQKDYSSLNQYKQGVAKWSIRLTDHIQLSFPWDSRNPQHKEFPWNPAAFPGKRRRRALIPFPHLPSFCYE</sequence>
<dbReference type="InterPro" id="IPR038412">
    <property type="entry name" value="Pepsin-I3_sf"/>
</dbReference>
<evidence type="ECO:0000313" key="2">
    <source>
        <dbReference type="Proteomes" id="UP000050640"/>
    </source>
</evidence>
<dbReference type="SUPFAM" id="SSF55149">
    <property type="entry name" value="Pepsin inhibitor-3"/>
    <property type="match status" value="1"/>
</dbReference>
<dbReference type="InterPro" id="IPR010480">
    <property type="entry name" value="Pepsin-I3"/>
</dbReference>
<keyword evidence="2" id="KW-1185">Reference proteome</keyword>
<dbReference type="Pfam" id="PF06394">
    <property type="entry name" value="Pepsin-I3"/>
    <property type="match status" value="1"/>
</dbReference>
<organism evidence="2 3">
    <name type="scientific">Elaeophora elaphi</name>
    <dbReference type="NCBI Taxonomy" id="1147741"/>
    <lineage>
        <taxon>Eukaryota</taxon>
        <taxon>Metazoa</taxon>
        <taxon>Ecdysozoa</taxon>
        <taxon>Nematoda</taxon>
        <taxon>Chromadorea</taxon>
        <taxon>Rhabditida</taxon>
        <taxon>Spirurina</taxon>
        <taxon>Spiruromorpha</taxon>
        <taxon>Filarioidea</taxon>
        <taxon>Onchocercidae</taxon>
        <taxon>Elaeophora</taxon>
    </lineage>
</organism>
<name>A0A0R3RW03_9BILA</name>
<protein>
    <submittedName>
        <fullName evidence="3">Pepsin-I3 domain-containing protein</fullName>
    </submittedName>
</protein>
<feature type="domain" description="Pepsin inhibitor-3-like repeated" evidence="1">
    <location>
        <begin position="41"/>
        <end position="85"/>
    </location>
</feature>
<proteinExistence type="predicted"/>
<evidence type="ECO:0000259" key="1">
    <source>
        <dbReference type="Pfam" id="PF06394"/>
    </source>
</evidence>
<reference evidence="3" key="1">
    <citation type="submission" date="2017-02" db="UniProtKB">
        <authorList>
            <consortium name="WormBaseParasite"/>
        </authorList>
    </citation>
    <scope>IDENTIFICATION</scope>
</reference>
<accession>A0A0R3RW03</accession>
<dbReference type="Gene3D" id="3.30.1120.50">
    <property type="entry name" value="Pepsin inhibitor-3"/>
    <property type="match status" value="1"/>
</dbReference>
<dbReference type="AlphaFoldDB" id="A0A0R3RW03"/>
<dbReference type="WBParaSite" id="EEL_0000631701-mRNA-1">
    <property type="protein sequence ID" value="EEL_0000631701-mRNA-1"/>
    <property type="gene ID" value="EEL_0000631701"/>
</dbReference>